<protein>
    <submittedName>
        <fullName evidence="3">Uncharacterized protein</fullName>
    </submittedName>
</protein>
<keyword evidence="2" id="KW-0812">Transmembrane</keyword>
<organism evidence="3 4">
    <name type="scientific">Sorangium cellulosum</name>
    <name type="common">Polyangium cellulosum</name>
    <dbReference type="NCBI Taxonomy" id="56"/>
    <lineage>
        <taxon>Bacteria</taxon>
        <taxon>Pseudomonadati</taxon>
        <taxon>Myxococcota</taxon>
        <taxon>Polyangia</taxon>
        <taxon>Polyangiales</taxon>
        <taxon>Polyangiaceae</taxon>
        <taxon>Sorangium</taxon>
    </lineage>
</organism>
<sequence length="173" mass="18158">MPVGVRMPVLVSVGASRPAGVRMPVLVGTTMPVLIVVGVTLLVIMRVRVLVRTAVLVILRVRVRTTKPMRRELPELAERSPVGERREDGAITGYEGARGEPGLGAARTGARNGGSCQGSGGPAANARLSMGPRSHGGRHRPPARVLRLETSGGPHTGVKEVYHVARASAADRS</sequence>
<accession>A0A2L0ESX6</accession>
<feature type="compositionally biased region" description="Gly residues" evidence="1">
    <location>
        <begin position="111"/>
        <end position="121"/>
    </location>
</feature>
<evidence type="ECO:0000256" key="2">
    <source>
        <dbReference type="SAM" id="Phobius"/>
    </source>
</evidence>
<gene>
    <name evidence="3" type="ORF">SOCE26_038150</name>
</gene>
<proteinExistence type="predicted"/>
<dbReference type="AlphaFoldDB" id="A0A2L0ESX6"/>
<evidence type="ECO:0000256" key="1">
    <source>
        <dbReference type="SAM" id="MobiDB-lite"/>
    </source>
</evidence>
<evidence type="ECO:0000313" key="4">
    <source>
        <dbReference type="Proteomes" id="UP000238348"/>
    </source>
</evidence>
<evidence type="ECO:0000313" key="3">
    <source>
        <dbReference type="EMBL" id="AUX42384.1"/>
    </source>
</evidence>
<feature type="region of interest" description="Disordered" evidence="1">
    <location>
        <begin position="74"/>
        <end position="144"/>
    </location>
</feature>
<keyword evidence="2" id="KW-0472">Membrane</keyword>
<name>A0A2L0ESX6_SORCE</name>
<feature type="compositionally biased region" description="Basic and acidic residues" evidence="1">
    <location>
        <begin position="74"/>
        <end position="89"/>
    </location>
</feature>
<feature type="transmembrane region" description="Helical" evidence="2">
    <location>
        <begin position="33"/>
        <end position="61"/>
    </location>
</feature>
<dbReference type="Proteomes" id="UP000238348">
    <property type="component" value="Chromosome"/>
</dbReference>
<keyword evidence="2" id="KW-1133">Transmembrane helix</keyword>
<reference evidence="3 4" key="1">
    <citation type="submission" date="2015-09" db="EMBL/GenBank/DDBJ databases">
        <title>Sorangium comparison.</title>
        <authorList>
            <person name="Zaburannyi N."/>
            <person name="Bunk B."/>
            <person name="Overmann J."/>
            <person name="Mueller R."/>
        </authorList>
    </citation>
    <scope>NUCLEOTIDE SEQUENCE [LARGE SCALE GENOMIC DNA]</scope>
    <source>
        <strain evidence="3 4">So ce26</strain>
    </source>
</reference>
<dbReference type="EMBL" id="CP012673">
    <property type="protein sequence ID" value="AUX42384.1"/>
    <property type="molecule type" value="Genomic_DNA"/>
</dbReference>